<evidence type="ECO:0000313" key="2">
    <source>
        <dbReference type="Proteomes" id="UP001326199"/>
    </source>
</evidence>
<keyword evidence="2" id="KW-1185">Reference proteome</keyword>
<dbReference type="GeneID" id="87932724"/>
<accession>A0ABR0HDW2</accession>
<dbReference type="EMBL" id="JAFFHB010000005">
    <property type="protein sequence ID" value="KAK4666027.1"/>
    <property type="molecule type" value="Genomic_DNA"/>
</dbReference>
<sequence>MRSPWSMIICKSSSTPRRWLQRPDTLHGAMVCKMGTLMTDASGGNDRQEFYVRFKGPTESMLYLLDKRGGIANPVQLPSKVVSGRFMSSSLISTRISRRVLGS</sequence>
<organism evidence="1 2">
    <name type="scientific">Podospora pseudopauciseta</name>
    <dbReference type="NCBI Taxonomy" id="2093780"/>
    <lineage>
        <taxon>Eukaryota</taxon>
        <taxon>Fungi</taxon>
        <taxon>Dikarya</taxon>
        <taxon>Ascomycota</taxon>
        <taxon>Pezizomycotina</taxon>
        <taxon>Sordariomycetes</taxon>
        <taxon>Sordariomycetidae</taxon>
        <taxon>Sordariales</taxon>
        <taxon>Podosporaceae</taxon>
        <taxon>Podospora</taxon>
    </lineage>
</organism>
<reference evidence="1 2" key="1">
    <citation type="journal article" date="2023" name="bioRxiv">
        <title>High-quality genome assemblies of four members of thePodospora anserinaspecies complex.</title>
        <authorList>
            <person name="Ament-Velasquez S.L."/>
            <person name="Vogan A.A."/>
            <person name="Wallerman O."/>
            <person name="Hartmann F."/>
            <person name="Gautier V."/>
            <person name="Silar P."/>
            <person name="Giraud T."/>
            <person name="Johannesson H."/>
        </authorList>
    </citation>
    <scope>NUCLEOTIDE SEQUENCE [LARGE SCALE GENOMIC DNA]</scope>
    <source>
        <strain evidence="1 2">CBS 411.78</strain>
    </source>
</reference>
<protein>
    <submittedName>
        <fullName evidence="1">Uncharacterized protein</fullName>
    </submittedName>
</protein>
<dbReference type="RefSeq" id="XP_062765993.1">
    <property type="nucleotide sequence ID" value="XM_062912381.1"/>
</dbReference>
<proteinExistence type="predicted"/>
<name>A0ABR0HDW2_9PEZI</name>
<evidence type="ECO:0000313" key="1">
    <source>
        <dbReference type="EMBL" id="KAK4666027.1"/>
    </source>
</evidence>
<dbReference type="Proteomes" id="UP001326199">
    <property type="component" value="Unassembled WGS sequence"/>
</dbReference>
<gene>
    <name evidence="1" type="ORF">QC763_407440</name>
</gene>
<comment type="caution">
    <text evidence="1">The sequence shown here is derived from an EMBL/GenBank/DDBJ whole genome shotgun (WGS) entry which is preliminary data.</text>
</comment>